<dbReference type="FunFam" id="2.40.30.10:FF:000008">
    <property type="entry name" value="Translation initiation factor IF-2"/>
    <property type="match status" value="1"/>
</dbReference>
<dbReference type="NCBIfam" id="TIGR00231">
    <property type="entry name" value="small_GTP"/>
    <property type="match status" value="1"/>
</dbReference>
<dbReference type="InterPro" id="IPR036925">
    <property type="entry name" value="TIF_IF2_dom3_sf"/>
</dbReference>
<feature type="region of interest" description="Disordered" evidence="10">
    <location>
        <begin position="148"/>
        <end position="190"/>
    </location>
</feature>
<evidence type="ECO:0000313" key="12">
    <source>
        <dbReference type="EMBL" id="CAA0080639.1"/>
    </source>
</evidence>
<evidence type="ECO:0000313" key="13">
    <source>
        <dbReference type="Proteomes" id="UP000441399"/>
    </source>
</evidence>
<dbReference type="Gene3D" id="3.30.56.50">
    <property type="entry name" value="Putative DNA-binding domain, N-terminal subdomain of bacterial translation initiation factor IF2"/>
    <property type="match status" value="1"/>
</dbReference>
<feature type="binding site" evidence="8">
    <location>
        <begin position="585"/>
        <end position="588"/>
    </location>
    <ligand>
        <name>GTP</name>
        <dbReference type="ChEBI" id="CHEBI:37565"/>
    </ligand>
</feature>
<comment type="function">
    <text evidence="8 9">One of the essential components for the initiation of protein synthesis. Protects formylmethionyl-tRNA from spontaneous hydrolysis and promotes its binding to the 30S ribosomal subunits. Also involved in the hydrolysis of GTP during the formation of the 70S ribosomal complex.</text>
</comment>
<evidence type="ECO:0000256" key="2">
    <source>
        <dbReference type="ARBA" id="ARBA00020675"/>
    </source>
</evidence>
<gene>
    <name evidence="8 12" type="primary">infB</name>
    <name evidence="12" type="ORF">OPDIPICF_00224</name>
</gene>
<dbReference type="SUPFAM" id="SSF50447">
    <property type="entry name" value="Translation proteins"/>
    <property type="match status" value="2"/>
</dbReference>
<dbReference type="CDD" id="cd03692">
    <property type="entry name" value="mtIF2_IVc"/>
    <property type="match status" value="1"/>
</dbReference>
<dbReference type="PROSITE" id="PS51722">
    <property type="entry name" value="G_TR_2"/>
    <property type="match status" value="1"/>
</dbReference>
<dbReference type="CDD" id="cd03702">
    <property type="entry name" value="IF2_mtIF2_II"/>
    <property type="match status" value="1"/>
</dbReference>
<sequence>MAEVTVSQLADTVGTTTDRLLTQMKEAGLTHTSADEFVSEDDKKTLLGHLKTSHGSVEEQGEKKITLKRKKLTTLKTGSGPGKKTVNVEVRKKRTIVKPSKEEAALAAASEARKASDSVSVDDEVVVADESVTEEAAPILSEAELKEKALQEQQQAEQDAKVAAEEKARLEAEQKEAAEQAAREAAANAAREAAERVAREVAERAQKEAEARIRAELAALKEERTSLEAKAKADPSDPEVMRQLAAAKRREKERTDAEERAARQKAKEEEKRRAAEEEKRLKEEAIAAAAAAKKAESAKTETKEESDTESSGKKMPARKRTKELATPVVDDRKPKRGGGKEQRTRGKGRNHNLRSQLTADGELQESSGRGGRRKLKKLNVNQQKFEMPTERAILEVEVGDAISVGDLAKQMKVKSGELIKQLMRMGVMATVNQPLDQDTAVLIVEELGHKVKFVSETELEDRLIDDIGREEGTLQTRAPVVTVMGHVDHGKTSLLDYIRETRVAGGEAGGITQHIGAYHVETDRGMVTFLDTPGHAAFTAMRARGAQSTDVVILVVAADDGVMPQTEEAVQHARAAGVPIVVAVNKIDKEDADLDRVKNELAAKDVIPEDWGGDVQFIPVSAHTGQGIDELLDAVLLQSEMLELSAAADIPARGVVIESRLDKGRGVVSTVLIQQGTLNKGDIVLAGESFGRVRAMIDEVGHGIEVAGPSIPVEILGLNATPNAGDEFFAVESEKKAREVAEFRNRRTRETRLSRQQAAKLENMFNSMGSEEKQVLNVVLKTDVRGSLEALQNALLDLGNDEVKVSVISSGVGGITETDANLALTSNAVVFGFNVRADSAAKSLMENEGVDFRYYSVIYDLIDDVTKALSGMLSPELREEIVGVAEVRDVFKSPKFGLIAGSMVIEGTIYRSKPIRVLRDDVVIYEGELESLRRFKDDIGEVRNGLECGIGVKNYQDVRPGDKIEVFDVKEFARTL</sequence>
<comment type="subcellular location">
    <subcellularLocation>
        <location evidence="8">Cytoplasm</location>
    </subcellularLocation>
</comment>
<dbReference type="InterPro" id="IPR000795">
    <property type="entry name" value="T_Tr_GTP-bd_dom"/>
</dbReference>
<evidence type="ECO:0000256" key="7">
    <source>
        <dbReference type="ARBA" id="ARBA00023134"/>
    </source>
</evidence>
<dbReference type="InterPro" id="IPR027417">
    <property type="entry name" value="P-loop_NTPase"/>
</dbReference>
<dbReference type="FunFam" id="3.40.50.10050:FF:000001">
    <property type="entry name" value="Translation initiation factor IF-2"/>
    <property type="match status" value="1"/>
</dbReference>
<keyword evidence="13" id="KW-1185">Reference proteome</keyword>
<dbReference type="AlphaFoldDB" id="A0A5S9MUD3"/>
<dbReference type="InterPro" id="IPR015760">
    <property type="entry name" value="TIF_IF2"/>
</dbReference>
<name>A0A5S9MUD3_9GAMM</name>
<dbReference type="PANTHER" id="PTHR43381">
    <property type="entry name" value="TRANSLATION INITIATION FACTOR IF-2-RELATED"/>
    <property type="match status" value="1"/>
</dbReference>
<reference evidence="12 13" key="1">
    <citation type="submission" date="2019-11" db="EMBL/GenBank/DDBJ databases">
        <authorList>
            <person name="Holert J."/>
        </authorList>
    </citation>
    <scope>NUCLEOTIDE SEQUENCE [LARGE SCALE GENOMIC DNA]</scope>
    <source>
        <strain evidence="12">SB11_3</strain>
    </source>
</reference>
<dbReference type="InterPro" id="IPR005225">
    <property type="entry name" value="Small_GTP-bd"/>
</dbReference>
<protein>
    <recommendedName>
        <fullName evidence="2 8">Translation initiation factor IF-2</fullName>
    </recommendedName>
</protein>
<evidence type="ECO:0000256" key="8">
    <source>
        <dbReference type="HAMAP-Rule" id="MF_00100"/>
    </source>
</evidence>
<feature type="region of interest" description="Disordered" evidence="10">
    <location>
        <begin position="222"/>
        <end position="377"/>
    </location>
</feature>
<dbReference type="InterPro" id="IPR000178">
    <property type="entry name" value="TF_IF2_bacterial-like"/>
</dbReference>
<dbReference type="SUPFAM" id="SSF52156">
    <property type="entry name" value="Initiation factor IF2/eIF5b, domain 3"/>
    <property type="match status" value="1"/>
</dbReference>
<dbReference type="InterPro" id="IPR023115">
    <property type="entry name" value="TIF_IF2_dom3"/>
</dbReference>
<evidence type="ECO:0000256" key="10">
    <source>
        <dbReference type="SAM" id="MobiDB-lite"/>
    </source>
</evidence>
<keyword evidence="3 8" id="KW-0963">Cytoplasm</keyword>
<dbReference type="Pfam" id="PF08364">
    <property type="entry name" value="IF2_assoc"/>
    <property type="match status" value="1"/>
</dbReference>
<organism evidence="12 13">
    <name type="scientific">BD1-7 clade bacterium</name>
    <dbReference type="NCBI Taxonomy" id="2029982"/>
    <lineage>
        <taxon>Bacteria</taxon>
        <taxon>Pseudomonadati</taxon>
        <taxon>Pseudomonadota</taxon>
        <taxon>Gammaproteobacteria</taxon>
        <taxon>Cellvibrionales</taxon>
        <taxon>Spongiibacteraceae</taxon>
        <taxon>BD1-7 clade</taxon>
    </lineage>
</organism>
<feature type="region of interest" description="G-domain" evidence="8">
    <location>
        <begin position="479"/>
        <end position="627"/>
    </location>
</feature>
<dbReference type="EMBL" id="CACSIO010000001">
    <property type="protein sequence ID" value="CAA0080639.1"/>
    <property type="molecule type" value="Genomic_DNA"/>
</dbReference>
<dbReference type="PANTHER" id="PTHR43381:SF5">
    <property type="entry name" value="TR-TYPE G DOMAIN-CONTAINING PROTEIN"/>
    <property type="match status" value="1"/>
</dbReference>
<evidence type="ECO:0000256" key="9">
    <source>
        <dbReference type="RuleBase" id="RU000644"/>
    </source>
</evidence>
<dbReference type="Pfam" id="PF11987">
    <property type="entry name" value="IF-2"/>
    <property type="match status" value="1"/>
</dbReference>
<dbReference type="GO" id="GO:0005525">
    <property type="term" value="F:GTP binding"/>
    <property type="evidence" value="ECO:0007669"/>
    <property type="project" value="UniProtKB-KW"/>
</dbReference>
<feature type="compositionally biased region" description="Basic and acidic residues" evidence="10">
    <location>
        <begin position="329"/>
        <end position="344"/>
    </location>
</feature>
<proteinExistence type="inferred from homology"/>
<dbReference type="NCBIfam" id="TIGR00487">
    <property type="entry name" value="IF-2"/>
    <property type="match status" value="1"/>
</dbReference>
<evidence type="ECO:0000256" key="3">
    <source>
        <dbReference type="ARBA" id="ARBA00022490"/>
    </source>
</evidence>
<dbReference type="Gene3D" id="3.40.50.300">
    <property type="entry name" value="P-loop containing nucleotide triphosphate hydrolases"/>
    <property type="match status" value="1"/>
</dbReference>
<dbReference type="SUPFAM" id="SSF52540">
    <property type="entry name" value="P-loop containing nucleoside triphosphate hydrolases"/>
    <property type="match status" value="1"/>
</dbReference>
<dbReference type="Pfam" id="PF00009">
    <property type="entry name" value="GTP_EFTU"/>
    <property type="match status" value="1"/>
</dbReference>
<dbReference type="InterPro" id="IPR053905">
    <property type="entry name" value="EF-G-like_DII"/>
</dbReference>
<dbReference type="PROSITE" id="PS01176">
    <property type="entry name" value="IF2"/>
    <property type="match status" value="1"/>
</dbReference>
<dbReference type="Pfam" id="PF22042">
    <property type="entry name" value="EF-G_D2"/>
    <property type="match status" value="1"/>
</dbReference>
<dbReference type="GO" id="GO:0003924">
    <property type="term" value="F:GTPase activity"/>
    <property type="evidence" value="ECO:0007669"/>
    <property type="project" value="UniProtKB-UniRule"/>
</dbReference>
<dbReference type="Proteomes" id="UP000441399">
    <property type="component" value="Unassembled WGS sequence"/>
</dbReference>
<dbReference type="InterPro" id="IPR009000">
    <property type="entry name" value="Transl_B-barrel_sf"/>
</dbReference>
<evidence type="ECO:0000256" key="6">
    <source>
        <dbReference type="ARBA" id="ARBA00022917"/>
    </source>
</evidence>
<dbReference type="Gene3D" id="2.40.30.10">
    <property type="entry name" value="Translation factors"/>
    <property type="match status" value="2"/>
</dbReference>
<evidence type="ECO:0000256" key="1">
    <source>
        <dbReference type="ARBA" id="ARBA00007733"/>
    </source>
</evidence>
<dbReference type="CDD" id="cd01887">
    <property type="entry name" value="IF2_eIF5B"/>
    <property type="match status" value="1"/>
</dbReference>
<keyword evidence="5 8" id="KW-0547">Nucleotide-binding</keyword>
<dbReference type="InterPro" id="IPR009061">
    <property type="entry name" value="DNA-bd_dom_put_sf"/>
</dbReference>
<comment type="similarity">
    <text evidence="1 8 9">Belongs to the TRAFAC class translation factor GTPase superfamily. Classic translation factor GTPase family. IF-2 subfamily.</text>
</comment>
<dbReference type="FunFam" id="3.40.50.300:FF:000019">
    <property type="entry name" value="Translation initiation factor IF-2"/>
    <property type="match status" value="1"/>
</dbReference>
<keyword evidence="6 8" id="KW-0648">Protein biosynthesis</keyword>
<dbReference type="FunFam" id="2.40.30.10:FF:000007">
    <property type="entry name" value="Translation initiation factor IF-2"/>
    <property type="match status" value="1"/>
</dbReference>
<dbReference type="InterPro" id="IPR006847">
    <property type="entry name" value="IF2_N"/>
</dbReference>
<dbReference type="InterPro" id="IPR013575">
    <property type="entry name" value="IF2_assoc_dom_bac"/>
</dbReference>
<evidence type="ECO:0000259" key="11">
    <source>
        <dbReference type="PROSITE" id="PS51722"/>
    </source>
</evidence>
<feature type="domain" description="Tr-type G" evidence="11">
    <location>
        <begin position="476"/>
        <end position="645"/>
    </location>
</feature>
<evidence type="ECO:0000256" key="4">
    <source>
        <dbReference type="ARBA" id="ARBA00022540"/>
    </source>
</evidence>
<feature type="compositionally biased region" description="Basic and acidic residues" evidence="10">
    <location>
        <begin position="293"/>
        <end position="305"/>
    </location>
</feature>
<dbReference type="Pfam" id="PF04760">
    <property type="entry name" value="IF2_N"/>
    <property type="match status" value="2"/>
</dbReference>
<feature type="compositionally biased region" description="Basic and acidic residues" evidence="10">
    <location>
        <begin position="158"/>
        <end position="182"/>
    </location>
</feature>
<dbReference type="OrthoDB" id="9811804at2"/>
<dbReference type="SUPFAM" id="SSF46955">
    <property type="entry name" value="Putative DNA-binding domain"/>
    <property type="match status" value="1"/>
</dbReference>
<feature type="binding site" evidence="8">
    <location>
        <begin position="531"/>
        <end position="535"/>
    </location>
    <ligand>
        <name>GTP</name>
        <dbReference type="ChEBI" id="CHEBI:37565"/>
    </ligand>
</feature>
<dbReference type="InterPro" id="IPR044145">
    <property type="entry name" value="IF2_II"/>
</dbReference>
<evidence type="ECO:0000256" key="5">
    <source>
        <dbReference type="ARBA" id="ARBA00022741"/>
    </source>
</evidence>
<dbReference type="HAMAP" id="MF_00100_B">
    <property type="entry name" value="IF_2_B"/>
    <property type="match status" value="1"/>
</dbReference>
<keyword evidence="7 8" id="KW-0342">GTP-binding</keyword>
<dbReference type="GO" id="GO:0003743">
    <property type="term" value="F:translation initiation factor activity"/>
    <property type="evidence" value="ECO:0007669"/>
    <property type="project" value="UniProtKB-UniRule"/>
</dbReference>
<keyword evidence="4 8" id="KW-0396">Initiation factor</keyword>
<feature type="compositionally biased region" description="Basic and acidic residues" evidence="10">
    <location>
        <begin position="248"/>
        <end position="285"/>
    </location>
</feature>
<feature type="compositionally biased region" description="Basic and acidic residues" evidence="10">
    <location>
        <begin position="222"/>
        <end position="235"/>
    </location>
</feature>
<dbReference type="GO" id="GO:0005829">
    <property type="term" value="C:cytosol"/>
    <property type="evidence" value="ECO:0007669"/>
    <property type="project" value="TreeGrafter"/>
</dbReference>
<feature type="binding site" evidence="8">
    <location>
        <begin position="485"/>
        <end position="492"/>
    </location>
    <ligand>
        <name>GTP</name>
        <dbReference type="ChEBI" id="CHEBI:37565"/>
    </ligand>
</feature>
<accession>A0A5S9MUD3</accession>
<dbReference type="Gene3D" id="3.40.50.10050">
    <property type="entry name" value="Translation initiation factor IF- 2, domain 3"/>
    <property type="match status" value="1"/>
</dbReference>